<dbReference type="AlphaFoldDB" id="A0A0L0FVL7"/>
<comment type="subcellular location">
    <subcellularLocation>
        <location evidence="1">Membrane</location>
        <topology evidence="1">Multi-pass membrane protein</topology>
    </subcellularLocation>
</comment>
<feature type="transmembrane region" description="Helical" evidence="6">
    <location>
        <begin position="178"/>
        <end position="196"/>
    </location>
</feature>
<dbReference type="PANTHER" id="PTHR31645">
    <property type="entry name" value="OLIGOPEPTIDE TRANSPORTER YGL114W-RELATED"/>
    <property type="match status" value="1"/>
</dbReference>
<dbReference type="Proteomes" id="UP000054560">
    <property type="component" value="Unassembled WGS sequence"/>
</dbReference>
<sequence>MTLQRDMKDVVESTDELMFADESDTVTSGLKSKDRKESLTPSHISSCLDGPMGSIKEHHADFEGLPHIQYIESDQSFTWRATVLGSLVGSLIAISNMYLGLKSGITIGATLFATLLGGVTLGPILKMTGNVLGIKEHTCFQAAGTAAGGLNGGLVAPVLVLFWNGFFTGGVGSNIGNLIGLVFGAAGFGLVFAVSLRNFLIVKQPELVFPDGRAAAEILITMYSSEEGAAEGREKTRVMLYCFGVAFVLQCISYFIPILYSVPIFRYLSNCPWESSWQECQADGYYDYFLFADMMGFVLYLDPVFVASAFMVGPSVNIWFLIGAVVGWFILVPIDFNAGYLGETPSFGIGRDHVLMWASVVAMLVCSFSMILINYEVLVDMYKGFKQAITKRNDDDEDEENKTILPEGNERDIDTPIYISASLLALTIGACLAIYMGLFGDELTWAEMILGIAITFPIAVVNAQIMGRTNWNIAALLAKLVMMIMGLMSSTANAMLIVGNMVSQSAAQTAEVSQCYKTGHLVGASPHAQFKAQLAGTAVGGLVSVMAFWLYTMAYPCMLDPEAECIFSMSAARAWDALAEGIEQGVTVGNSLDYTITERGFLYLIIFPCLTVVEGLLFKFVIPERMMWMKPVWTVFFLSWLLPGQYAVAQFFGQCVLWCWQAVAPQQVEMYKFSVAAGLIAGGCVASIATAIFSVFELNGVSWGMGP</sequence>
<feature type="transmembrane region" description="Helical" evidence="6">
    <location>
        <begin position="105"/>
        <end position="125"/>
    </location>
</feature>
<evidence type="ECO:0000313" key="7">
    <source>
        <dbReference type="EMBL" id="KNC80581.1"/>
    </source>
</evidence>
<dbReference type="OrthoDB" id="627262at2759"/>
<feature type="transmembrane region" description="Helical" evidence="6">
    <location>
        <begin position="288"/>
        <end position="309"/>
    </location>
</feature>
<dbReference type="NCBIfam" id="TIGR00728">
    <property type="entry name" value="OPT_sfam"/>
    <property type="match status" value="1"/>
</dbReference>
<keyword evidence="8" id="KW-1185">Reference proteome</keyword>
<dbReference type="GeneID" id="25907569"/>
<feature type="transmembrane region" description="Helical" evidence="6">
    <location>
        <begin position="642"/>
        <end position="663"/>
    </location>
</feature>
<evidence type="ECO:0000313" key="8">
    <source>
        <dbReference type="Proteomes" id="UP000054560"/>
    </source>
</evidence>
<dbReference type="PANTHER" id="PTHR31645:SF0">
    <property type="entry name" value="OLIGOPEPTIDE TRANSPORTER YGL114W-RELATED"/>
    <property type="match status" value="1"/>
</dbReference>
<feature type="transmembrane region" description="Helical" evidence="6">
    <location>
        <begin position="146"/>
        <end position="166"/>
    </location>
</feature>
<feature type="transmembrane region" description="Helical" evidence="6">
    <location>
        <begin position="354"/>
        <end position="375"/>
    </location>
</feature>
<evidence type="ECO:0000256" key="5">
    <source>
        <dbReference type="ARBA" id="ARBA00023136"/>
    </source>
</evidence>
<dbReference type="InterPro" id="IPR004813">
    <property type="entry name" value="OPT"/>
</dbReference>
<keyword evidence="3 6" id="KW-0812">Transmembrane</keyword>
<evidence type="ECO:0000256" key="2">
    <source>
        <dbReference type="ARBA" id="ARBA00022448"/>
    </source>
</evidence>
<feature type="transmembrane region" description="Helical" evidence="6">
    <location>
        <begin position="601"/>
        <end position="622"/>
    </location>
</feature>
<protein>
    <recommendedName>
        <fullName evidence="9">OPT family oligopeptide transporter</fullName>
    </recommendedName>
</protein>
<dbReference type="GO" id="GO:0016020">
    <property type="term" value="C:membrane"/>
    <property type="evidence" value="ECO:0007669"/>
    <property type="project" value="UniProtKB-SubCell"/>
</dbReference>
<name>A0A0L0FVL7_9EUKA</name>
<dbReference type="EMBL" id="KQ242133">
    <property type="protein sequence ID" value="KNC80581.1"/>
    <property type="molecule type" value="Genomic_DNA"/>
</dbReference>
<evidence type="ECO:0000256" key="4">
    <source>
        <dbReference type="ARBA" id="ARBA00022989"/>
    </source>
</evidence>
<gene>
    <name evidence="7" type="ORF">SARC_07065</name>
</gene>
<evidence type="ECO:0000256" key="1">
    <source>
        <dbReference type="ARBA" id="ARBA00004141"/>
    </source>
</evidence>
<proteinExistence type="predicted"/>
<dbReference type="RefSeq" id="XP_014154483.1">
    <property type="nucleotide sequence ID" value="XM_014299008.1"/>
</dbReference>
<feature type="transmembrane region" description="Helical" evidence="6">
    <location>
        <begin position="316"/>
        <end position="334"/>
    </location>
</feature>
<dbReference type="InterPro" id="IPR045035">
    <property type="entry name" value="YSL-like"/>
</dbReference>
<dbReference type="STRING" id="667725.A0A0L0FVL7"/>
<feature type="transmembrane region" description="Helical" evidence="6">
    <location>
        <begin position="77"/>
        <end position="99"/>
    </location>
</feature>
<organism evidence="7 8">
    <name type="scientific">Sphaeroforma arctica JP610</name>
    <dbReference type="NCBI Taxonomy" id="667725"/>
    <lineage>
        <taxon>Eukaryota</taxon>
        <taxon>Ichthyosporea</taxon>
        <taxon>Ichthyophonida</taxon>
        <taxon>Sphaeroforma</taxon>
    </lineage>
</organism>
<keyword evidence="2" id="KW-0813">Transport</keyword>
<feature type="transmembrane region" description="Helical" evidence="6">
    <location>
        <begin position="238"/>
        <end position="268"/>
    </location>
</feature>
<dbReference type="Pfam" id="PF03169">
    <property type="entry name" value="OPT"/>
    <property type="match status" value="1"/>
</dbReference>
<keyword evidence="4 6" id="KW-1133">Transmembrane helix</keyword>
<evidence type="ECO:0008006" key="9">
    <source>
        <dbReference type="Google" id="ProtNLM"/>
    </source>
</evidence>
<keyword evidence="5 6" id="KW-0472">Membrane</keyword>
<feature type="transmembrane region" description="Helical" evidence="6">
    <location>
        <begin position="532"/>
        <end position="551"/>
    </location>
</feature>
<feature type="transmembrane region" description="Helical" evidence="6">
    <location>
        <begin position="417"/>
        <end position="437"/>
    </location>
</feature>
<feature type="transmembrane region" description="Helical" evidence="6">
    <location>
        <begin position="675"/>
        <end position="696"/>
    </location>
</feature>
<evidence type="ECO:0000256" key="3">
    <source>
        <dbReference type="ARBA" id="ARBA00022692"/>
    </source>
</evidence>
<reference evidence="7 8" key="1">
    <citation type="submission" date="2011-02" db="EMBL/GenBank/DDBJ databases">
        <title>The Genome Sequence of Sphaeroforma arctica JP610.</title>
        <authorList>
            <consortium name="The Broad Institute Genome Sequencing Platform"/>
            <person name="Russ C."/>
            <person name="Cuomo C."/>
            <person name="Young S.K."/>
            <person name="Zeng Q."/>
            <person name="Gargeya S."/>
            <person name="Alvarado L."/>
            <person name="Berlin A."/>
            <person name="Chapman S.B."/>
            <person name="Chen Z."/>
            <person name="Freedman E."/>
            <person name="Gellesch M."/>
            <person name="Goldberg J."/>
            <person name="Griggs A."/>
            <person name="Gujja S."/>
            <person name="Heilman E."/>
            <person name="Heiman D."/>
            <person name="Howarth C."/>
            <person name="Mehta T."/>
            <person name="Neiman D."/>
            <person name="Pearson M."/>
            <person name="Roberts A."/>
            <person name="Saif S."/>
            <person name="Shea T."/>
            <person name="Shenoy N."/>
            <person name="Sisk P."/>
            <person name="Stolte C."/>
            <person name="Sykes S."/>
            <person name="White J."/>
            <person name="Yandava C."/>
            <person name="Burger G."/>
            <person name="Gray M.W."/>
            <person name="Holland P.W.H."/>
            <person name="King N."/>
            <person name="Lang F.B.F."/>
            <person name="Roger A.J."/>
            <person name="Ruiz-Trillo I."/>
            <person name="Haas B."/>
            <person name="Nusbaum C."/>
            <person name="Birren B."/>
        </authorList>
    </citation>
    <scope>NUCLEOTIDE SEQUENCE [LARGE SCALE GENOMIC DNA]</scope>
    <source>
        <strain evidence="7 8">JP610</strain>
    </source>
</reference>
<feature type="transmembrane region" description="Helical" evidence="6">
    <location>
        <begin position="473"/>
        <end position="498"/>
    </location>
</feature>
<evidence type="ECO:0000256" key="6">
    <source>
        <dbReference type="SAM" id="Phobius"/>
    </source>
</evidence>
<feature type="transmembrane region" description="Helical" evidence="6">
    <location>
        <begin position="443"/>
        <end position="461"/>
    </location>
</feature>
<accession>A0A0L0FVL7</accession>
<dbReference type="eggNOG" id="ENOG502QUDW">
    <property type="taxonomic scope" value="Eukaryota"/>
</dbReference>
<dbReference type="GO" id="GO:0035673">
    <property type="term" value="F:oligopeptide transmembrane transporter activity"/>
    <property type="evidence" value="ECO:0007669"/>
    <property type="project" value="InterPro"/>
</dbReference>